<dbReference type="STRING" id="1745343.A0A2J6QD03"/>
<evidence type="ECO:0000256" key="1">
    <source>
        <dbReference type="SAM" id="MobiDB-lite"/>
    </source>
</evidence>
<feature type="compositionally biased region" description="Basic and acidic residues" evidence="1">
    <location>
        <begin position="12"/>
        <end position="32"/>
    </location>
</feature>
<feature type="region of interest" description="Disordered" evidence="1">
    <location>
        <begin position="1"/>
        <end position="137"/>
    </location>
</feature>
<dbReference type="PANTHER" id="PTHR37540">
    <property type="entry name" value="TRANSCRIPTION FACTOR (ACR-2), PUTATIVE-RELATED-RELATED"/>
    <property type="match status" value="1"/>
</dbReference>
<feature type="compositionally biased region" description="Basic residues" evidence="1">
    <location>
        <begin position="109"/>
        <end position="123"/>
    </location>
</feature>
<evidence type="ECO:0000313" key="3">
    <source>
        <dbReference type="Proteomes" id="UP000235672"/>
    </source>
</evidence>
<evidence type="ECO:0000313" key="2">
    <source>
        <dbReference type="EMBL" id="PMD24149.1"/>
    </source>
</evidence>
<name>A0A2J6QD03_9HELO</name>
<protein>
    <submittedName>
        <fullName evidence="2">Uncharacterized protein</fullName>
    </submittedName>
</protein>
<keyword evidence="3" id="KW-1185">Reference proteome</keyword>
<dbReference type="AlphaFoldDB" id="A0A2J6QD03"/>
<accession>A0A2J6QD03</accession>
<dbReference type="Proteomes" id="UP000235672">
    <property type="component" value="Unassembled WGS sequence"/>
</dbReference>
<proteinExistence type="predicted"/>
<gene>
    <name evidence="2" type="ORF">NA56DRAFT_700621</name>
</gene>
<organism evidence="2 3">
    <name type="scientific">Hyaloscypha hepaticicola</name>
    <dbReference type="NCBI Taxonomy" id="2082293"/>
    <lineage>
        <taxon>Eukaryota</taxon>
        <taxon>Fungi</taxon>
        <taxon>Dikarya</taxon>
        <taxon>Ascomycota</taxon>
        <taxon>Pezizomycotina</taxon>
        <taxon>Leotiomycetes</taxon>
        <taxon>Helotiales</taxon>
        <taxon>Hyaloscyphaceae</taxon>
        <taxon>Hyaloscypha</taxon>
    </lineage>
</organism>
<dbReference type="Pfam" id="PF11951">
    <property type="entry name" value="Fungal_trans_2"/>
    <property type="match status" value="1"/>
</dbReference>
<reference evidence="2 3" key="1">
    <citation type="submission" date="2016-05" db="EMBL/GenBank/DDBJ databases">
        <title>A degradative enzymes factory behind the ericoid mycorrhizal symbiosis.</title>
        <authorList>
            <consortium name="DOE Joint Genome Institute"/>
            <person name="Martino E."/>
            <person name="Morin E."/>
            <person name="Grelet G."/>
            <person name="Kuo A."/>
            <person name="Kohler A."/>
            <person name="Daghino S."/>
            <person name="Barry K."/>
            <person name="Choi C."/>
            <person name="Cichocki N."/>
            <person name="Clum A."/>
            <person name="Copeland A."/>
            <person name="Hainaut M."/>
            <person name="Haridas S."/>
            <person name="Labutti K."/>
            <person name="Lindquist E."/>
            <person name="Lipzen A."/>
            <person name="Khouja H.-R."/>
            <person name="Murat C."/>
            <person name="Ohm R."/>
            <person name="Olson A."/>
            <person name="Spatafora J."/>
            <person name="Veneault-Fourrey C."/>
            <person name="Henrissat B."/>
            <person name="Grigoriev I."/>
            <person name="Martin F."/>
            <person name="Perotto S."/>
        </authorList>
    </citation>
    <scope>NUCLEOTIDE SEQUENCE [LARGE SCALE GENOMIC DNA]</scope>
    <source>
        <strain evidence="2 3">UAMH 7357</strain>
    </source>
</reference>
<sequence>MASGETALLPKKGKELLSSEKAKDGASSEGNKDQAYNFRFVEVGEPSHGGSFSRSTIRSHVMRDYYEKKDNRRRPSTIPGESSVASQKEGALQQTHRFKVGPDGLREVKPRRKKGKGTSRSNKRALNVATEAPESGDFQVRAQSSLGEHTPKPPESANFASTDHWEQKRLAVSFEYDQWSAAESDIAIGDAQLPAQTEADIRNIAPPETISSISGAIDPFNTLPVLCVPSSEHLLHHAAQAILSSRVMGPLRTEWLKLATRDRAFFHVALSHYAGNYGLSRAERDTMEAVRFRMEAMKIINERLGWDRVRTALTDGTLGTVASLASYEATNGEIVNIRTHMKGLQMMVILRGGLEEPSMNPYAKRLVLWADLNCAIAMGTKPVFSGLEPDPEYDQAGQLSMTDGAISNKPLVPMDRDTKVETLNMVLKESFENLKLLTQINGSKRTPISIDKEESRRDSDSLYRTEKSLLTLSNIWGPRKFVTSGALAAIIYTDNQIRGINFRARIMDRVIERLQHALGMVMDDISQHDLEENAARAILWVLVVGGVAADHRPCRGWFLERILDFCDVLDMRTWEDTEEILQRFLWPAAWHKPGYLLWEDVEEHRLMKYMAFPEAPIADQDNVDE</sequence>
<dbReference type="OrthoDB" id="4159781at2759"/>
<feature type="compositionally biased region" description="Basic and acidic residues" evidence="1">
    <location>
        <begin position="61"/>
        <end position="70"/>
    </location>
</feature>
<dbReference type="PANTHER" id="PTHR37540:SF5">
    <property type="entry name" value="TRANSCRIPTION FACTOR DOMAIN-CONTAINING PROTEIN"/>
    <property type="match status" value="1"/>
</dbReference>
<dbReference type="InterPro" id="IPR021858">
    <property type="entry name" value="Fun_TF"/>
</dbReference>
<dbReference type="EMBL" id="KZ613473">
    <property type="protein sequence ID" value="PMD24149.1"/>
    <property type="molecule type" value="Genomic_DNA"/>
</dbReference>